<comment type="function">
    <text evidence="2">E1 component of the 2-oxoglutarate dehydrogenase (OGDH) complex which catalyzes the decarboxylation of 2-oxoglutarate, the first step in the conversion of 2-oxoglutarate to succinyl-CoA and CO(2).</text>
</comment>
<dbReference type="RefSeq" id="WP_057781752.1">
    <property type="nucleotide sequence ID" value="NZ_JAGGJQ010000012.1"/>
</dbReference>
<dbReference type="OrthoDB" id="9769337at2"/>
<dbReference type="InterPro" id="IPR005475">
    <property type="entry name" value="Transketolase-like_Pyr-bd"/>
</dbReference>
<evidence type="ECO:0000256" key="4">
    <source>
        <dbReference type="ARBA" id="ARBA00023002"/>
    </source>
</evidence>
<dbReference type="EC" id="1.2.4.4" evidence="3"/>
<dbReference type="Pfam" id="PF02780">
    <property type="entry name" value="Transketolase_C"/>
    <property type="match status" value="1"/>
</dbReference>
<keyword evidence="10" id="KW-1185">Reference proteome</keyword>
<dbReference type="InterPro" id="IPR033248">
    <property type="entry name" value="Transketolase_C"/>
</dbReference>
<dbReference type="Gene3D" id="3.40.50.920">
    <property type="match status" value="1"/>
</dbReference>
<dbReference type="SUPFAM" id="SSF52518">
    <property type="entry name" value="Thiamin diphosphate-binding fold (THDP-binding)"/>
    <property type="match status" value="2"/>
</dbReference>
<proteinExistence type="predicted"/>
<dbReference type="CDD" id="cd02000">
    <property type="entry name" value="TPP_E1_PDC_ADC_BCADC"/>
    <property type="match status" value="1"/>
</dbReference>
<dbReference type="GO" id="GO:0009083">
    <property type="term" value="P:branched-chain amino acid catabolic process"/>
    <property type="evidence" value="ECO:0007669"/>
    <property type="project" value="TreeGrafter"/>
</dbReference>
<evidence type="ECO:0000256" key="3">
    <source>
        <dbReference type="ARBA" id="ARBA00012277"/>
    </source>
</evidence>
<evidence type="ECO:0000313" key="8">
    <source>
        <dbReference type="EMBL" id="MDQ0337067.1"/>
    </source>
</evidence>
<evidence type="ECO:0000313" key="10">
    <source>
        <dbReference type="Proteomes" id="UP001231587"/>
    </source>
</evidence>
<keyword evidence="7" id="KW-0670">Pyruvate</keyword>
<dbReference type="InterPro" id="IPR029061">
    <property type="entry name" value="THDP-binding"/>
</dbReference>
<dbReference type="AlphaFoldDB" id="A0A9X0YN05"/>
<dbReference type="SMART" id="SM00861">
    <property type="entry name" value="Transket_pyr"/>
    <property type="match status" value="1"/>
</dbReference>
<keyword evidence="5" id="KW-0786">Thiamine pyrophosphate</keyword>
<dbReference type="PANTHER" id="PTHR42980:SF1">
    <property type="entry name" value="2-OXOISOVALERATE DEHYDROGENASE SUBUNIT BETA, MITOCHONDRIAL"/>
    <property type="match status" value="1"/>
</dbReference>
<gene>
    <name evidence="7" type="ORF">J2Z56_003477</name>
    <name evidence="8" type="ORF">J2Z57_003528</name>
</gene>
<dbReference type="Pfam" id="PF02779">
    <property type="entry name" value="Transket_pyr"/>
    <property type="match status" value="1"/>
</dbReference>
<sequence length="803" mass="90515">MQTEPEIMTGLSFEDFKAEVLNDYKIAVTSRECSLLGRREVLTGKAKFGIFGGGKEVAQLAMAKAFKNGDFRSGYYRDQTFMMAIGELTVEQFFSGLYANTNLEIEPMSAGRQMGGHFATHSLDENGNWKNLTVQKNSSADISPTAGQMPRLLGLAQASKIYRHVKGIYTKNFSDNGNEIAWGTIGNASTSEGLFFETINAAGVLQVPMVISVWDDEYGISVHAKHQTTKENISEVLKGFQRDENSNGYEILRVQGWDYPALVETYQKASKISRTEHVPVLIHVNELTQPQGHSTSGSHERYKSPERLAWETANDCNLRMREWLISNSFASDEELTEIEKSAKREVRKGKKTSWDLFVGPINKDKTEIVNLLKQVATISTNKVFIEKIVKDLEHIEEPIKRDIIVAARKTLRYIIDDVAPEKDRLLLWIDKYFEKVQPQYSSHLYSESNKSVKYIAEVKPIYTEDSENVDGRLIIRDNFDAIFNKYPEALIFGEDSGNIGDVNQGLEGMQEKYGELRVADVGIRETTIIGQGIGMAMRGLRPIAEIQYLDYIMYAIQIISDDLATLQYRSKGRQKAPLIIRTRGHRLEGIWHSGSQMGGIIHLVRGIHVLVPRNMTKAAGFYNTLLESDEPALVVECLNGYRLKEKRPSNFGLFKTPIGITETIREGEDITLVSYGSTLRIVEQAARELMEVGIQAEVIDIQSLLPFDVNHDIVKSVAKTNRLLVIDEDVPGGASAYILNEILNTQNGYQHLDSRPRTLTAKPHRPAYGTDGDYFSKPSLEDIFETVYQIMHEANPSQYHKLR</sequence>
<dbReference type="GO" id="GO:0003863">
    <property type="term" value="F:branched-chain 2-oxo acid dehydrogenase activity"/>
    <property type="evidence" value="ECO:0007669"/>
    <property type="project" value="UniProtKB-EC"/>
</dbReference>
<dbReference type="GO" id="GO:0007584">
    <property type="term" value="P:response to nutrient"/>
    <property type="evidence" value="ECO:0007669"/>
    <property type="project" value="TreeGrafter"/>
</dbReference>
<evidence type="ECO:0000256" key="1">
    <source>
        <dbReference type="ARBA" id="ARBA00001964"/>
    </source>
</evidence>
<feature type="domain" description="Transketolase-like pyrimidine-binding" evidence="6">
    <location>
        <begin position="469"/>
        <end position="643"/>
    </location>
</feature>
<evidence type="ECO:0000313" key="9">
    <source>
        <dbReference type="Proteomes" id="UP001138672"/>
    </source>
</evidence>
<organism evidence="7 9">
    <name type="scientific">Formosa algae</name>
    <dbReference type="NCBI Taxonomy" id="225843"/>
    <lineage>
        <taxon>Bacteria</taxon>
        <taxon>Pseudomonadati</taxon>
        <taxon>Bacteroidota</taxon>
        <taxon>Flavobacteriia</taxon>
        <taxon>Flavobacteriales</taxon>
        <taxon>Flavobacteriaceae</taxon>
        <taxon>Formosa</taxon>
    </lineage>
</organism>
<evidence type="ECO:0000256" key="5">
    <source>
        <dbReference type="ARBA" id="ARBA00023052"/>
    </source>
</evidence>
<evidence type="ECO:0000259" key="6">
    <source>
        <dbReference type="SMART" id="SM00861"/>
    </source>
</evidence>
<dbReference type="Proteomes" id="UP001138672">
    <property type="component" value="Unassembled WGS sequence"/>
</dbReference>
<dbReference type="Gene3D" id="3.40.50.970">
    <property type="match status" value="2"/>
</dbReference>
<comment type="cofactor">
    <cofactor evidence="1">
        <name>thiamine diphosphate</name>
        <dbReference type="ChEBI" id="CHEBI:58937"/>
    </cofactor>
</comment>
<keyword evidence="4" id="KW-0560">Oxidoreductase</keyword>
<dbReference type="EMBL" id="JAGGJQ010000012">
    <property type="protein sequence ID" value="MBP1841540.1"/>
    <property type="molecule type" value="Genomic_DNA"/>
</dbReference>
<accession>A0A9X0YN05</accession>
<dbReference type="InterPro" id="IPR001017">
    <property type="entry name" value="DH_E1"/>
</dbReference>
<dbReference type="InterPro" id="IPR009014">
    <property type="entry name" value="Transketo_C/PFOR_II"/>
</dbReference>
<protein>
    <recommendedName>
        <fullName evidence="3">3-methyl-2-oxobutanoate dehydrogenase (2-methylpropanoyl-transferring)</fullName>
        <ecNumber evidence="3">1.2.4.4</ecNumber>
    </recommendedName>
</protein>
<dbReference type="SUPFAM" id="SSF52922">
    <property type="entry name" value="TK C-terminal domain-like"/>
    <property type="match status" value="1"/>
</dbReference>
<evidence type="ECO:0000313" key="7">
    <source>
        <dbReference type="EMBL" id="MBP1841540.1"/>
    </source>
</evidence>
<dbReference type="PANTHER" id="PTHR42980">
    <property type="entry name" value="2-OXOISOVALERATE DEHYDROGENASE SUBUNIT BETA-RELATED"/>
    <property type="match status" value="1"/>
</dbReference>
<name>A0A9X0YN05_9FLAO</name>
<dbReference type="Pfam" id="PF00676">
    <property type="entry name" value="E1_dh"/>
    <property type="match status" value="1"/>
</dbReference>
<reference evidence="7" key="1">
    <citation type="submission" date="2021-03" db="EMBL/GenBank/DDBJ databases">
        <title>Genomic Encyclopedia of Type Strains, Phase IV (KMG-IV): sequencing the most valuable type-strain genomes for metagenomic binning, comparative biology and taxonomic classification.</title>
        <authorList>
            <person name="Goeker M."/>
        </authorList>
    </citation>
    <scope>NUCLEOTIDE SEQUENCE</scope>
    <source>
        <strain evidence="7">DSM 15523</strain>
        <strain evidence="8 10">DSM 16476</strain>
    </source>
</reference>
<dbReference type="Proteomes" id="UP001231587">
    <property type="component" value="Unassembled WGS sequence"/>
</dbReference>
<evidence type="ECO:0000256" key="2">
    <source>
        <dbReference type="ARBA" id="ARBA00003906"/>
    </source>
</evidence>
<dbReference type="EMBL" id="JAUSUU010000013">
    <property type="protein sequence ID" value="MDQ0337067.1"/>
    <property type="molecule type" value="Genomic_DNA"/>
</dbReference>
<comment type="caution">
    <text evidence="7">The sequence shown here is derived from an EMBL/GenBank/DDBJ whole genome shotgun (WGS) entry which is preliminary data.</text>
</comment>